<keyword evidence="3" id="KW-0804">Transcription</keyword>
<dbReference type="PANTHER" id="PTHR47506:SF1">
    <property type="entry name" value="HTH-TYPE TRANSCRIPTIONAL REGULATOR YJDC"/>
    <property type="match status" value="1"/>
</dbReference>
<dbReference type="PANTHER" id="PTHR47506">
    <property type="entry name" value="TRANSCRIPTIONAL REGULATORY PROTEIN"/>
    <property type="match status" value="1"/>
</dbReference>
<dbReference type="PROSITE" id="PS50977">
    <property type="entry name" value="HTH_TETR_2"/>
    <property type="match status" value="1"/>
</dbReference>
<dbReference type="SUPFAM" id="SSF46689">
    <property type="entry name" value="Homeodomain-like"/>
    <property type="match status" value="1"/>
</dbReference>
<evidence type="ECO:0000256" key="4">
    <source>
        <dbReference type="PROSITE-ProRule" id="PRU00335"/>
    </source>
</evidence>
<evidence type="ECO:0000313" key="7">
    <source>
        <dbReference type="Proteomes" id="UP001190465"/>
    </source>
</evidence>
<dbReference type="InterPro" id="IPR001647">
    <property type="entry name" value="HTH_TetR"/>
</dbReference>
<dbReference type="Proteomes" id="UP001190465">
    <property type="component" value="Chromosome"/>
</dbReference>
<dbReference type="RefSeq" id="WP_308481502.1">
    <property type="nucleotide sequence ID" value="NZ_OY726397.1"/>
</dbReference>
<feature type="domain" description="HTH tetR-type" evidence="5">
    <location>
        <begin position="6"/>
        <end position="66"/>
    </location>
</feature>
<accession>A0ABM9LGX8</accession>
<feature type="DNA-binding region" description="H-T-H motif" evidence="4">
    <location>
        <begin position="29"/>
        <end position="48"/>
    </location>
</feature>
<protein>
    <submittedName>
        <fullName evidence="6">TetR/AcrR family transcriptional regulator</fullName>
    </submittedName>
</protein>
<gene>
    <name evidence="6" type="ORF">MU0053_001242</name>
</gene>
<dbReference type="InterPro" id="IPR009057">
    <property type="entry name" value="Homeodomain-like_sf"/>
</dbReference>
<keyword evidence="7" id="KW-1185">Reference proteome</keyword>
<dbReference type="InterPro" id="IPR036271">
    <property type="entry name" value="Tet_transcr_reg_TetR-rel_C_sf"/>
</dbReference>
<reference evidence="6 7" key="1">
    <citation type="submission" date="2023-08" db="EMBL/GenBank/DDBJ databases">
        <authorList>
            <person name="Folkvardsen B D."/>
            <person name="Norman A."/>
        </authorList>
    </citation>
    <scope>NUCLEOTIDE SEQUENCE [LARGE SCALE GENOMIC DNA]</scope>
    <source>
        <strain evidence="6 7">Mu0053</strain>
    </source>
</reference>
<proteinExistence type="predicted"/>
<dbReference type="Gene3D" id="1.10.357.10">
    <property type="entry name" value="Tetracycline Repressor, domain 2"/>
    <property type="match status" value="1"/>
</dbReference>
<organism evidence="6 7">
    <name type="scientific">[Mycobacterium] burgundiense</name>
    <dbReference type="NCBI Taxonomy" id="3064286"/>
    <lineage>
        <taxon>Bacteria</taxon>
        <taxon>Bacillati</taxon>
        <taxon>Actinomycetota</taxon>
        <taxon>Actinomycetes</taxon>
        <taxon>Mycobacteriales</taxon>
        <taxon>Mycobacteriaceae</taxon>
        <taxon>Mycolicibacterium</taxon>
    </lineage>
</organism>
<evidence type="ECO:0000313" key="6">
    <source>
        <dbReference type="EMBL" id="CAJ1498774.1"/>
    </source>
</evidence>
<dbReference type="PRINTS" id="PR00455">
    <property type="entry name" value="HTHTETR"/>
</dbReference>
<evidence type="ECO:0000256" key="1">
    <source>
        <dbReference type="ARBA" id="ARBA00023015"/>
    </source>
</evidence>
<evidence type="ECO:0000256" key="3">
    <source>
        <dbReference type="ARBA" id="ARBA00023163"/>
    </source>
</evidence>
<keyword evidence="2 4" id="KW-0238">DNA-binding</keyword>
<name>A0ABM9LGX8_9MYCO</name>
<evidence type="ECO:0000256" key="2">
    <source>
        <dbReference type="ARBA" id="ARBA00023125"/>
    </source>
</evidence>
<dbReference type="SUPFAM" id="SSF48498">
    <property type="entry name" value="Tetracyclin repressor-like, C-terminal domain"/>
    <property type="match status" value="1"/>
</dbReference>
<sequence length="191" mass="20347">MPRSTQPARDRLLRAADELFYAHGIAGTGVDAVIEKAGVATGSLYKNFGGKAALVAAYLADRDRRFRELWETHIESAGDARARLLALFAAHADWAQQTGGRRGCAHVAAATQLPADHVGVAAAVEHKRRLVARLIELAESAGASEPRELAHELALIYDGMLSAQAIGIDPDPLARARRLAARVVEAGLGTR</sequence>
<dbReference type="Pfam" id="PF00440">
    <property type="entry name" value="TetR_N"/>
    <property type="match status" value="1"/>
</dbReference>
<keyword evidence="1" id="KW-0805">Transcription regulation</keyword>
<dbReference type="EMBL" id="OY726397">
    <property type="protein sequence ID" value="CAJ1498774.1"/>
    <property type="molecule type" value="Genomic_DNA"/>
</dbReference>
<evidence type="ECO:0000259" key="5">
    <source>
        <dbReference type="PROSITE" id="PS50977"/>
    </source>
</evidence>